<dbReference type="GO" id="GO:0006271">
    <property type="term" value="P:DNA strand elongation involved in DNA replication"/>
    <property type="evidence" value="ECO:0007669"/>
    <property type="project" value="TreeGrafter"/>
</dbReference>
<dbReference type="SMART" id="SM00480">
    <property type="entry name" value="POL3Bc"/>
    <property type="match status" value="1"/>
</dbReference>
<keyword evidence="6 10" id="KW-0548">Nucleotidyltransferase</keyword>
<dbReference type="CDD" id="cd00140">
    <property type="entry name" value="beta_clamp"/>
    <property type="match status" value="1"/>
</dbReference>
<keyword evidence="15" id="KW-1185">Reference proteome</keyword>
<feature type="domain" description="DNA polymerase III beta sliding clamp central" evidence="12">
    <location>
        <begin position="129"/>
        <end position="244"/>
    </location>
</feature>
<evidence type="ECO:0000256" key="9">
    <source>
        <dbReference type="ARBA" id="ARBA00023125"/>
    </source>
</evidence>
<evidence type="ECO:0000256" key="3">
    <source>
        <dbReference type="ARBA" id="ARBA00021035"/>
    </source>
</evidence>
<evidence type="ECO:0000259" key="11">
    <source>
        <dbReference type="Pfam" id="PF00712"/>
    </source>
</evidence>
<proteinExistence type="inferred from homology"/>
<evidence type="ECO:0000256" key="10">
    <source>
        <dbReference type="PIRNR" id="PIRNR000804"/>
    </source>
</evidence>
<evidence type="ECO:0000259" key="13">
    <source>
        <dbReference type="Pfam" id="PF02768"/>
    </source>
</evidence>
<dbReference type="GO" id="GO:0005737">
    <property type="term" value="C:cytoplasm"/>
    <property type="evidence" value="ECO:0007669"/>
    <property type="project" value="UniProtKB-SubCell"/>
</dbReference>
<comment type="function">
    <text evidence="10">Confers DNA tethering and processivity to DNA polymerases and other proteins. Acts as a clamp, forming a ring around DNA (a reaction catalyzed by the clamp-loading complex) which diffuses in an ATP-independent manner freely and bidirectionally along dsDNA. Initially characterized for its ability to contact the catalytic subunit of DNA polymerase III (Pol III), a complex, multichain enzyme responsible for most of the replicative synthesis in bacteria; Pol III exhibits 3'-5' exonuclease proofreading activity. The beta chain is required for initiation of replication as well as for processivity of DNA replication.</text>
</comment>
<feature type="domain" description="DNA polymerase III beta sliding clamp N-terminal" evidence="11">
    <location>
        <begin position="1"/>
        <end position="119"/>
    </location>
</feature>
<keyword evidence="9" id="KW-0238">DNA-binding</keyword>
<dbReference type="RefSeq" id="WP_254291744.1">
    <property type="nucleotide sequence ID" value="NZ_JAMLDX010000002.1"/>
</dbReference>
<dbReference type="GO" id="GO:0008408">
    <property type="term" value="F:3'-5' exonuclease activity"/>
    <property type="evidence" value="ECO:0007669"/>
    <property type="project" value="InterPro"/>
</dbReference>
<dbReference type="Pfam" id="PF02768">
    <property type="entry name" value="DNA_pol3_beta_3"/>
    <property type="match status" value="1"/>
</dbReference>
<evidence type="ECO:0000313" key="15">
    <source>
        <dbReference type="Proteomes" id="UP001139451"/>
    </source>
</evidence>
<dbReference type="AlphaFoldDB" id="A0A9X2KKK0"/>
<dbReference type="EMBL" id="JAMLDX010000002">
    <property type="protein sequence ID" value="MCP3729702.1"/>
    <property type="molecule type" value="Genomic_DNA"/>
</dbReference>
<dbReference type="InterPro" id="IPR022637">
    <property type="entry name" value="DNA_polIII_beta_cen"/>
</dbReference>
<evidence type="ECO:0000256" key="1">
    <source>
        <dbReference type="ARBA" id="ARBA00004496"/>
    </source>
</evidence>
<dbReference type="InterPro" id="IPR046938">
    <property type="entry name" value="DNA_clamp_sf"/>
</dbReference>
<organism evidence="14 15">
    <name type="scientific">Sphingomonas tagetis</name>
    <dbReference type="NCBI Taxonomy" id="2949092"/>
    <lineage>
        <taxon>Bacteria</taxon>
        <taxon>Pseudomonadati</taxon>
        <taxon>Pseudomonadota</taxon>
        <taxon>Alphaproteobacteria</taxon>
        <taxon>Sphingomonadales</taxon>
        <taxon>Sphingomonadaceae</taxon>
        <taxon>Sphingomonas</taxon>
    </lineage>
</organism>
<evidence type="ECO:0000256" key="6">
    <source>
        <dbReference type="ARBA" id="ARBA00022695"/>
    </source>
</evidence>
<dbReference type="PIRSF" id="PIRSF000804">
    <property type="entry name" value="DNA_pol_III_b"/>
    <property type="match status" value="1"/>
</dbReference>
<dbReference type="InterPro" id="IPR022635">
    <property type="entry name" value="DNA_polIII_beta_C"/>
</dbReference>
<dbReference type="GO" id="GO:0003887">
    <property type="term" value="F:DNA-directed DNA polymerase activity"/>
    <property type="evidence" value="ECO:0007669"/>
    <property type="project" value="UniProtKB-UniRule"/>
</dbReference>
<sequence length="367" mass="39856">MKATIERATLLRGLSHVQSVVERRNTIPILSNVLIEASLEGSIRLMATDLDLQIDETVPAAVDQAGATTVSAHTLFDIARKLPEGSQVELTAAEGKIKINAGRAKFELGTLPRDDFPVIAEGELPTVFELPAETLKQIIDKTRFAISTEETRYYLNGIFLHVADDVLKAAATDGHRLARVTVARPDGAEAMPDVIVPRKCVAELRKLLDEVDGSVGVSLSGSKIRFDLGAAILTSKLIDGTFPDYSRVIPQGNDKILKIDPRSFMQGVDRVSTIATEKTRAVKMALDRDRITLSVSSPDNGTAAEEVPGEYAAQPFEIGFNSRYLMDILGQVEGDLVEVHLADAAAPTLIRENDKSPALYVLMPMRV</sequence>
<evidence type="ECO:0000256" key="7">
    <source>
        <dbReference type="ARBA" id="ARBA00022705"/>
    </source>
</evidence>
<dbReference type="Gene3D" id="3.70.10.10">
    <property type="match status" value="1"/>
</dbReference>
<evidence type="ECO:0000256" key="8">
    <source>
        <dbReference type="ARBA" id="ARBA00022932"/>
    </source>
</evidence>
<evidence type="ECO:0000256" key="2">
    <source>
        <dbReference type="ARBA" id="ARBA00010752"/>
    </source>
</evidence>
<keyword evidence="4 10" id="KW-0963">Cytoplasm</keyword>
<keyword evidence="8 10" id="KW-0239">DNA-directed DNA polymerase</keyword>
<dbReference type="InterPro" id="IPR001001">
    <property type="entry name" value="DNA_polIII_beta"/>
</dbReference>
<dbReference type="NCBIfam" id="TIGR00663">
    <property type="entry name" value="dnan"/>
    <property type="match status" value="1"/>
</dbReference>
<evidence type="ECO:0000256" key="4">
    <source>
        <dbReference type="ARBA" id="ARBA00022490"/>
    </source>
</evidence>
<dbReference type="Pfam" id="PF02767">
    <property type="entry name" value="DNA_pol3_beta_2"/>
    <property type="match status" value="1"/>
</dbReference>
<dbReference type="GO" id="GO:0003677">
    <property type="term" value="F:DNA binding"/>
    <property type="evidence" value="ECO:0007669"/>
    <property type="project" value="UniProtKB-UniRule"/>
</dbReference>
<dbReference type="PANTHER" id="PTHR30478">
    <property type="entry name" value="DNA POLYMERASE III SUBUNIT BETA"/>
    <property type="match status" value="1"/>
</dbReference>
<dbReference type="PANTHER" id="PTHR30478:SF0">
    <property type="entry name" value="BETA SLIDING CLAMP"/>
    <property type="match status" value="1"/>
</dbReference>
<gene>
    <name evidence="14" type="primary">dnaN</name>
    <name evidence="14" type="ORF">M9978_04600</name>
</gene>
<reference evidence="14" key="1">
    <citation type="submission" date="2022-05" db="EMBL/GenBank/DDBJ databases">
        <title>Sphingomonas sp. strain MG17 Genome sequencing and assembly.</title>
        <authorList>
            <person name="Kim I."/>
        </authorList>
    </citation>
    <scope>NUCLEOTIDE SEQUENCE</scope>
    <source>
        <strain evidence="14">MG17</strain>
    </source>
</reference>
<comment type="subcellular location">
    <subcellularLocation>
        <location evidence="1 10">Cytoplasm</location>
    </subcellularLocation>
</comment>
<dbReference type="InterPro" id="IPR022634">
    <property type="entry name" value="DNA_polIII_beta_N"/>
</dbReference>
<comment type="caution">
    <text evidence="14">The sequence shown here is derived from an EMBL/GenBank/DDBJ whole genome shotgun (WGS) entry which is preliminary data.</text>
</comment>
<dbReference type="GO" id="GO:0009360">
    <property type="term" value="C:DNA polymerase III complex"/>
    <property type="evidence" value="ECO:0007669"/>
    <property type="project" value="InterPro"/>
</dbReference>
<evidence type="ECO:0000256" key="5">
    <source>
        <dbReference type="ARBA" id="ARBA00022679"/>
    </source>
</evidence>
<evidence type="ECO:0000259" key="12">
    <source>
        <dbReference type="Pfam" id="PF02767"/>
    </source>
</evidence>
<accession>A0A9X2KKK0</accession>
<keyword evidence="7 10" id="KW-0235">DNA replication</keyword>
<keyword evidence="5 10" id="KW-0808">Transferase</keyword>
<name>A0A9X2KKK0_9SPHN</name>
<protein>
    <recommendedName>
        <fullName evidence="3 10">Beta sliding clamp</fullName>
    </recommendedName>
</protein>
<comment type="subunit">
    <text evidence="10">Forms a ring-shaped head-to-tail homodimer around DNA.</text>
</comment>
<dbReference type="SUPFAM" id="SSF55979">
    <property type="entry name" value="DNA clamp"/>
    <property type="match status" value="3"/>
</dbReference>
<dbReference type="Proteomes" id="UP001139451">
    <property type="component" value="Unassembled WGS sequence"/>
</dbReference>
<dbReference type="Gene3D" id="3.10.150.10">
    <property type="entry name" value="DNA Polymerase III, subunit A, domain 2"/>
    <property type="match status" value="1"/>
</dbReference>
<evidence type="ECO:0000313" key="14">
    <source>
        <dbReference type="EMBL" id="MCP3729702.1"/>
    </source>
</evidence>
<comment type="similarity">
    <text evidence="2 10">Belongs to the beta sliding clamp family.</text>
</comment>
<dbReference type="Pfam" id="PF00712">
    <property type="entry name" value="DNA_pol3_beta"/>
    <property type="match status" value="1"/>
</dbReference>
<feature type="domain" description="DNA polymerase III beta sliding clamp C-terminal" evidence="13">
    <location>
        <begin position="247"/>
        <end position="366"/>
    </location>
</feature>